<dbReference type="EMBL" id="LR134350">
    <property type="protein sequence ID" value="VEG29825.1"/>
    <property type="molecule type" value="Genomic_DNA"/>
</dbReference>
<accession>A0A3S4V644</accession>
<feature type="compositionally biased region" description="Low complexity" evidence="1">
    <location>
        <begin position="1"/>
        <end position="17"/>
    </location>
</feature>
<sequence length="470" mass="49119">MARSTAPASAATAAPDAPVAPPAPLAPLSTASQGRRVETADVIVVGAGPAGASAAYHLAVLGLDVVVLERQELGRDKVCGDGLTPSAVRELVRMGVDTSSWQRNTGLRVVGGGHLLHVPWPETPTLPSYGLARRRAELDRDLAEHAAKAGARLLTGVSVTAPVTTRSGRVVGVEARPSARAAHPCLTSPTTVTAPVVIDAGGVSARLATAAGRLRDSARPLGVAVRAYFRSPRADDAWMESRLELWDGPPGRSDLLPGYGWLWPVGDGLVNVGLGSVSSRSSSRLSSGAGSRAGARIDYKAVFGRWMAAVPPSWGLTPDNQVGRLASAALPMAFNRKPHYAEGLMLLGDAGGMVSPFNGEGIAQALMSGRLAAESVAQASARSTAAGREQALAQYPLALRAELGGYYTLGRVFVSLIEHPEVMRLCTRHGLGRKHLMRLVTKLLSDGWERRGGDAADHLIQTLTRMVPAA</sequence>
<evidence type="ECO:0000259" key="2">
    <source>
        <dbReference type="Pfam" id="PF01494"/>
    </source>
</evidence>
<dbReference type="PRINTS" id="PR00420">
    <property type="entry name" value="RNGMNOXGNASE"/>
</dbReference>
<dbReference type="GO" id="GO:0071949">
    <property type="term" value="F:FAD binding"/>
    <property type="evidence" value="ECO:0007669"/>
    <property type="project" value="InterPro"/>
</dbReference>
<evidence type="ECO:0000313" key="4">
    <source>
        <dbReference type="Proteomes" id="UP000266895"/>
    </source>
</evidence>
<dbReference type="SUPFAM" id="SSF51905">
    <property type="entry name" value="FAD/NAD(P)-binding domain"/>
    <property type="match status" value="1"/>
</dbReference>
<dbReference type="InterPro" id="IPR036188">
    <property type="entry name" value="FAD/NAD-bd_sf"/>
</dbReference>
<dbReference type="KEGG" id="ahw:NCTC11636_02294"/>
<feature type="domain" description="FAD-binding" evidence="2">
    <location>
        <begin position="40"/>
        <end position="211"/>
    </location>
</feature>
<dbReference type="InterPro" id="IPR002938">
    <property type="entry name" value="FAD-bd"/>
</dbReference>
<evidence type="ECO:0000313" key="3">
    <source>
        <dbReference type="EMBL" id="VEG29825.1"/>
    </source>
</evidence>
<dbReference type="InterPro" id="IPR050407">
    <property type="entry name" value="Geranylgeranyl_reductase"/>
</dbReference>
<dbReference type="NCBIfam" id="TIGR02032">
    <property type="entry name" value="GG-red-SF"/>
    <property type="match status" value="1"/>
</dbReference>
<protein>
    <submittedName>
        <fullName evidence="3">Ribulose-1,5-biphosphate synthetase</fullName>
    </submittedName>
</protein>
<proteinExistence type="predicted"/>
<dbReference type="PANTHER" id="PTHR42685:SF22">
    <property type="entry name" value="CONDITIONED MEDIUM FACTOR RECEPTOR 1"/>
    <property type="match status" value="1"/>
</dbReference>
<organism evidence="3 4">
    <name type="scientific">Actinomyces howellii</name>
    <dbReference type="NCBI Taxonomy" id="52771"/>
    <lineage>
        <taxon>Bacteria</taxon>
        <taxon>Bacillati</taxon>
        <taxon>Actinomycetota</taxon>
        <taxon>Actinomycetes</taxon>
        <taxon>Actinomycetales</taxon>
        <taxon>Actinomycetaceae</taxon>
        <taxon>Actinomyces</taxon>
    </lineage>
</organism>
<evidence type="ECO:0000256" key="1">
    <source>
        <dbReference type="SAM" id="MobiDB-lite"/>
    </source>
</evidence>
<dbReference type="AlphaFoldDB" id="A0A3S4V644"/>
<feature type="region of interest" description="Disordered" evidence="1">
    <location>
        <begin position="1"/>
        <end position="32"/>
    </location>
</feature>
<name>A0A3S4V644_9ACTO</name>
<keyword evidence="4" id="KW-1185">Reference proteome</keyword>
<reference evidence="3 4" key="1">
    <citation type="submission" date="2018-12" db="EMBL/GenBank/DDBJ databases">
        <authorList>
            <consortium name="Pathogen Informatics"/>
        </authorList>
    </citation>
    <scope>NUCLEOTIDE SEQUENCE [LARGE SCALE GENOMIC DNA]</scope>
    <source>
        <strain evidence="3 4">NCTC11636</strain>
    </source>
</reference>
<gene>
    <name evidence="3" type="ORF">NCTC11636_02294</name>
</gene>
<dbReference type="Pfam" id="PF01494">
    <property type="entry name" value="FAD_binding_3"/>
    <property type="match status" value="1"/>
</dbReference>
<dbReference type="InterPro" id="IPR011777">
    <property type="entry name" value="Geranylgeranyl_Rdtase_fam"/>
</dbReference>
<dbReference type="GO" id="GO:0016628">
    <property type="term" value="F:oxidoreductase activity, acting on the CH-CH group of donors, NAD or NADP as acceptor"/>
    <property type="evidence" value="ECO:0007669"/>
    <property type="project" value="InterPro"/>
</dbReference>
<dbReference type="PANTHER" id="PTHR42685">
    <property type="entry name" value="GERANYLGERANYL DIPHOSPHATE REDUCTASE"/>
    <property type="match status" value="1"/>
</dbReference>
<dbReference type="Gene3D" id="3.50.50.60">
    <property type="entry name" value="FAD/NAD(P)-binding domain"/>
    <property type="match status" value="1"/>
</dbReference>
<dbReference type="Proteomes" id="UP000266895">
    <property type="component" value="Chromosome"/>
</dbReference>